<dbReference type="EMBL" id="CM046103">
    <property type="protein sequence ID" value="KAI8428381.1"/>
    <property type="molecule type" value="Genomic_DNA"/>
</dbReference>
<dbReference type="Proteomes" id="UP001064048">
    <property type="component" value="Chromosome 3"/>
</dbReference>
<reference evidence="1 2" key="1">
    <citation type="journal article" date="2022" name="Genome Biol. Evol.">
        <title>The Spruce Budworm Genome: Reconstructing the Evolutionary History of Antifreeze Proteins.</title>
        <authorList>
            <person name="Beliveau C."/>
            <person name="Gagne P."/>
            <person name="Picq S."/>
            <person name="Vernygora O."/>
            <person name="Keeling C.I."/>
            <person name="Pinkney K."/>
            <person name="Doucet D."/>
            <person name="Wen F."/>
            <person name="Johnston J.S."/>
            <person name="Maaroufi H."/>
            <person name="Boyle B."/>
            <person name="Laroche J."/>
            <person name="Dewar K."/>
            <person name="Juretic N."/>
            <person name="Blackburn G."/>
            <person name="Nisole A."/>
            <person name="Brunet B."/>
            <person name="Brandao M."/>
            <person name="Lumley L."/>
            <person name="Duan J."/>
            <person name="Quan G."/>
            <person name="Lucarotti C.J."/>
            <person name="Roe A.D."/>
            <person name="Sperling F.A.H."/>
            <person name="Levesque R.C."/>
            <person name="Cusson M."/>
        </authorList>
    </citation>
    <scope>NUCLEOTIDE SEQUENCE [LARGE SCALE GENOMIC DNA]</scope>
    <source>
        <strain evidence="1">Glfc:IPQL:Cfum</strain>
    </source>
</reference>
<organism evidence="1 2">
    <name type="scientific">Choristoneura fumiferana</name>
    <name type="common">Spruce budworm moth</name>
    <name type="synonym">Archips fumiferana</name>
    <dbReference type="NCBI Taxonomy" id="7141"/>
    <lineage>
        <taxon>Eukaryota</taxon>
        <taxon>Metazoa</taxon>
        <taxon>Ecdysozoa</taxon>
        <taxon>Arthropoda</taxon>
        <taxon>Hexapoda</taxon>
        <taxon>Insecta</taxon>
        <taxon>Pterygota</taxon>
        <taxon>Neoptera</taxon>
        <taxon>Endopterygota</taxon>
        <taxon>Lepidoptera</taxon>
        <taxon>Glossata</taxon>
        <taxon>Ditrysia</taxon>
        <taxon>Tortricoidea</taxon>
        <taxon>Tortricidae</taxon>
        <taxon>Tortricinae</taxon>
        <taxon>Choristoneura</taxon>
    </lineage>
</organism>
<evidence type="ECO:0000313" key="2">
    <source>
        <dbReference type="Proteomes" id="UP001064048"/>
    </source>
</evidence>
<evidence type="ECO:0000313" key="1">
    <source>
        <dbReference type="EMBL" id="KAI8428381.1"/>
    </source>
</evidence>
<keyword evidence="2" id="KW-1185">Reference proteome</keyword>
<gene>
    <name evidence="1" type="ORF">MSG28_002565</name>
</gene>
<proteinExistence type="predicted"/>
<sequence>MMGIFGNSSPFDQDVEKATSENNGSEDWALILEICDRAGAGGSGAARDCLRAVTRRLAHPDPHVQLAAATLLDACVANCGRAFLLEVASRDFLHELRRLLARAQPGVARRLRQLLRKWAENEFKGDAQLDLVPSLYHKLRQEGHDFDGHGAPPPRAPAPRRRREQDELARAIALSLREAGGALYPRVDDAPAPSAAAAPAAAAAPRPAPAPAAITGRKVRALYDFEAAEDNELTFLAGEIESESRGGGKSVQFSEPGAAAAGGRRRGGGGGGGGAGSESDSESEESGSGIDEAALDGVLAALHASSPEVSAGAPMGRSGGARRGPAAGGAGGQRAAAGRPAPRAAHAAQRGARGRAQPVPPPDAGAGAAPAPAAAVLRAPRATRATRATPHGTPAVPVRANESCCRVVSRRATLRHAAPRYVTLRHATSRRATLRHAAPRYVTPRTLRHAAPRYVTPRHATLRRAALRHAAPRRVTLR</sequence>
<accession>A0ACC0JVZ5</accession>
<name>A0ACC0JVZ5_CHOFU</name>
<comment type="caution">
    <text evidence="1">The sequence shown here is derived from an EMBL/GenBank/DDBJ whole genome shotgun (WGS) entry which is preliminary data.</text>
</comment>
<protein>
    <submittedName>
        <fullName evidence="1">Uncharacterized protein</fullName>
    </submittedName>
</protein>